<accession>A0A1J5RS29</accession>
<proteinExistence type="predicted"/>
<sequence length="235" mass="25262">MATSGSDSTAYVESLRFVGRSTGPVKTLRGFRKGQHTLPDAVTPATIAFLGKLCADELQEEAETLFQQARATCAYKRKDLALDLSPGQAVLAARDFSLEIAYAFDDGDPATYCRRLTLDGVHELDFLKGEACTDLFSGRFSDLVFGLTKGAPVEAVIDAVEDLDDPERLRVDYPSDCAHCLLSVDGVDAQVRFDGAELAMIFPRAGAPAELLEGFLAVRSAFSLTKSAALSGLLR</sequence>
<dbReference type="EMBL" id="MLJW01000114">
    <property type="protein sequence ID" value="OIQ98782.1"/>
    <property type="molecule type" value="Genomic_DNA"/>
</dbReference>
<reference evidence="1" key="1">
    <citation type="submission" date="2016-10" db="EMBL/GenBank/DDBJ databases">
        <title>Sequence of Gallionella enrichment culture.</title>
        <authorList>
            <person name="Poehlein A."/>
            <person name="Muehling M."/>
            <person name="Daniel R."/>
        </authorList>
    </citation>
    <scope>NUCLEOTIDE SEQUENCE</scope>
</reference>
<protein>
    <submittedName>
        <fullName evidence="1">Uncharacterized protein</fullName>
    </submittedName>
</protein>
<gene>
    <name evidence="1" type="ORF">GALL_191480</name>
</gene>
<evidence type="ECO:0000313" key="1">
    <source>
        <dbReference type="EMBL" id="OIQ98782.1"/>
    </source>
</evidence>
<dbReference type="AlphaFoldDB" id="A0A1J5RS29"/>
<comment type="caution">
    <text evidence="1">The sequence shown here is derived from an EMBL/GenBank/DDBJ whole genome shotgun (WGS) entry which is preliminary data.</text>
</comment>
<name>A0A1J5RS29_9ZZZZ</name>
<organism evidence="1">
    <name type="scientific">mine drainage metagenome</name>
    <dbReference type="NCBI Taxonomy" id="410659"/>
    <lineage>
        <taxon>unclassified sequences</taxon>
        <taxon>metagenomes</taxon>
        <taxon>ecological metagenomes</taxon>
    </lineage>
</organism>